<dbReference type="Proteomes" id="UP000292564">
    <property type="component" value="Unassembled WGS sequence"/>
</dbReference>
<accession>A0A4Q7ZFY7</accession>
<evidence type="ECO:0000313" key="1">
    <source>
        <dbReference type="EMBL" id="RZU48919.1"/>
    </source>
</evidence>
<dbReference type="EMBL" id="SHKY01000001">
    <property type="protein sequence ID" value="RZU48919.1"/>
    <property type="molecule type" value="Genomic_DNA"/>
</dbReference>
<keyword evidence="2" id="KW-1185">Reference proteome</keyword>
<protein>
    <submittedName>
        <fullName evidence="1">Uncharacterized protein</fullName>
    </submittedName>
</protein>
<gene>
    <name evidence="1" type="ORF">EV385_0653</name>
</gene>
<sequence length="78" mass="8414">MAGTEAGERIVAEALAAATAGDVPALTALLHPYLHWAEPGVRLRGRRNVLARLAVGPAPQPPTAFELRDGQIYRWTRT</sequence>
<reference evidence="1 2" key="1">
    <citation type="submission" date="2019-02" db="EMBL/GenBank/DDBJ databases">
        <title>Sequencing the genomes of 1000 actinobacteria strains.</title>
        <authorList>
            <person name="Klenk H.-P."/>
        </authorList>
    </citation>
    <scope>NUCLEOTIDE SEQUENCE [LARGE SCALE GENOMIC DNA]</scope>
    <source>
        <strain evidence="1 2">DSM 45162</strain>
    </source>
</reference>
<evidence type="ECO:0000313" key="2">
    <source>
        <dbReference type="Proteomes" id="UP000292564"/>
    </source>
</evidence>
<proteinExistence type="predicted"/>
<comment type="caution">
    <text evidence="1">The sequence shown here is derived from an EMBL/GenBank/DDBJ whole genome shotgun (WGS) entry which is preliminary data.</text>
</comment>
<dbReference type="InterPro" id="IPR032710">
    <property type="entry name" value="NTF2-like_dom_sf"/>
</dbReference>
<dbReference type="RefSeq" id="WP_130508079.1">
    <property type="nucleotide sequence ID" value="NZ_SHKY01000001.1"/>
</dbReference>
<dbReference type="SUPFAM" id="SSF54427">
    <property type="entry name" value="NTF2-like"/>
    <property type="match status" value="1"/>
</dbReference>
<name>A0A4Q7ZFY7_9ACTN</name>
<organism evidence="1 2">
    <name type="scientific">Krasilnikovia cinnamomea</name>
    <dbReference type="NCBI Taxonomy" id="349313"/>
    <lineage>
        <taxon>Bacteria</taxon>
        <taxon>Bacillati</taxon>
        <taxon>Actinomycetota</taxon>
        <taxon>Actinomycetes</taxon>
        <taxon>Micromonosporales</taxon>
        <taxon>Micromonosporaceae</taxon>
        <taxon>Krasilnikovia</taxon>
    </lineage>
</organism>
<dbReference type="AlphaFoldDB" id="A0A4Q7ZFY7"/>
<dbReference type="Gene3D" id="3.10.450.50">
    <property type="match status" value="1"/>
</dbReference>
<dbReference type="OrthoDB" id="6167040at2"/>